<reference evidence="1" key="1">
    <citation type="submission" date="2023-07" db="EMBL/GenBank/DDBJ databases">
        <title>Black Yeasts Isolated from many extreme environments.</title>
        <authorList>
            <person name="Coleine C."/>
            <person name="Stajich J.E."/>
            <person name="Selbmann L."/>
        </authorList>
    </citation>
    <scope>NUCLEOTIDE SEQUENCE</scope>
    <source>
        <strain evidence="1">CCFEE 5714</strain>
    </source>
</reference>
<dbReference type="Proteomes" id="UP001281147">
    <property type="component" value="Unassembled WGS sequence"/>
</dbReference>
<dbReference type="EC" id="5.2.1.8" evidence="1"/>
<evidence type="ECO:0000313" key="2">
    <source>
        <dbReference type="Proteomes" id="UP001281147"/>
    </source>
</evidence>
<sequence>MSLLPMAMYGLEVPCGDVAISGKPDIPSAFRITMAAIDPSADPEGDEGAVPRATLKVIRQSLLDDEDYDEEDSDDDDFDREQMERILAAEASDESDDDDEAVNGGPSDPAKSKKAKAQKQIAKLLEAEGMDVDDDEDKKPNGVNGVTKSAKAKGKMPASDEDEDDEEDSDMDDSEGGEIDEYVLCTLDPSKLYQQPLDITFGEDERVWFKVTGTHSIYLTGNYVEPIDPRQNGMYDPDSDEDEEYDMEPDEDELEMSEEEDELDDMRDPRITEIEEEDEAPTLVKAESKKEAKAAKKNKRPAPDSADEDEAEGGAEGLDEMIAKEAKAAQPTVNGEQKLSKKQLKKLKKNDGAAAAAPAASKAEEKKEVEAPSSTKSDKKVSFAKELEQGPTPTKAADKASTESKAKSIAALGVKTVQGVTIDDKKLGSGQAAKSGDRIGMRYIGKLQGSGKVFDSNKKGKPFSFKLGSGEVIKGWEIGVQGMQAGGERRITIPAHLAYGSKKLPEIPPNSTLVFDIKMLDINKGK</sequence>
<organism evidence="1 2">
    <name type="scientific">Vermiconidia calcicola</name>
    <dbReference type="NCBI Taxonomy" id="1690605"/>
    <lineage>
        <taxon>Eukaryota</taxon>
        <taxon>Fungi</taxon>
        <taxon>Dikarya</taxon>
        <taxon>Ascomycota</taxon>
        <taxon>Pezizomycotina</taxon>
        <taxon>Dothideomycetes</taxon>
        <taxon>Dothideomycetidae</taxon>
        <taxon>Mycosphaerellales</taxon>
        <taxon>Extremaceae</taxon>
        <taxon>Vermiconidia</taxon>
    </lineage>
</organism>
<gene>
    <name evidence="1" type="primary">FPR3_1</name>
    <name evidence="1" type="ORF">LTR37_005453</name>
</gene>
<name>A0ACC3NJL2_9PEZI</name>
<proteinExistence type="predicted"/>
<keyword evidence="2" id="KW-1185">Reference proteome</keyword>
<comment type="caution">
    <text evidence="1">The sequence shown here is derived from an EMBL/GenBank/DDBJ whole genome shotgun (WGS) entry which is preliminary data.</text>
</comment>
<accession>A0ACC3NJL2</accession>
<keyword evidence="1" id="KW-0413">Isomerase</keyword>
<evidence type="ECO:0000313" key="1">
    <source>
        <dbReference type="EMBL" id="KAK3718027.1"/>
    </source>
</evidence>
<protein>
    <submittedName>
        <fullName evidence="1">Peptidylprolyl isomerase fpr3</fullName>
        <ecNumber evidence="1">5.2.1.8</ecNumber>
    </submittedName>
</protein>
<dbReference type="EMBL" id="JAUTXU010000034">
    <property type="protein sequence ID" value="KAK3718027.1"/>
    <property type="molecule type" value="Genomic_DNA"/>
</dbReference>